<dbReference type="InterPro" id="IPR025667">
    <property type="entry name" value="SprB_repeat"/>
</dbReference>
<evidence type="ECO:0000259" key="3">
    <source>
        <dbReference type="Pfam" id="PF18676"/>
    </source>
</evidence>
<proteinExistence type="predicted"/>
<keyword evidence="6" id="KW-1185">Reference proteome</keyword>
<dbReference type="NCBIfam" id="TIGR04183">
    <property type="entry name" value="Por_Secre_tail"/>
    <property type="match status" value="1"/>
</dbReference>
<dbReference type="Gene3D" id="2.60.40.740">
    <property type="match status" value="1"/>
</dbReference>
<dbReference type="InterPro" id="IPR041286">
    <property type="entry name" value="MBG_2"/>
</dbReference>
<sequence>MRRIILLLTIFSTLISNKAEAQPYYNFLHPSSPGIYSVGGINVGFNYNPNGGNVYIDQSCPSVLGYNATDGGYFTFGFNVPIAGVRIRGIRQTFNSNTNIDIKINEASYTLNSSNLSSFSACNFNAQGSISNGDLVGGNGMITITQSGITSLQVQNNGGDYWIFVVEILPLVTTANTPCAGSTLNLTSDFSGLTSGISYNWTGPNGFTSNQKNPSIGNITAASAGIYTVTASNGTVTAKQTQNAIINPIPDVNTVNDQTLCNGSLTNAVNFSSNTAPVTYTWANNNTTVGLAASGTGSLPAFTAVNNSSQPVTAVITVTPKYTSNGTSCEGTPKNFKITVNPSPAILSQPISTRVCANGNAAFSAIVSNVSTYHWQVNTGSGFVNVQNTAPYSGAFTSTLNITNASAAANGYQYRLIAAGTCGSVTSEEAVLNISTLSSNAVVDNVSCNGASDGSIIINPSGGISPYTFSWDGGSTAKEITGLISGTYKVTITDANLCSLTESFTITQPNAFTATQSQIDATCSTDGQAAVTAIGGTTPYTYLWSPSGATTAIATGLKAGNHSVLITDANGCTITKTYIITTTNTLVANASKTDVLCNGTSTGSATVVPSGAPGPFTYTWSPSGGNDAVANNLAAGNYSVTIKASGGCSIVKNFTIAEPSALKVEKSQTNVSCYNGNNGSASVIVTGGTGLYNYSWAPFGGNSNTTSGLTAGSYTVTITDTNNCSTTETVVISQPEKPVSLSTLAAANITIDSVLLSGIVSSDVNTDKGECLTEVGFVYAAHTNPSINDTKINITSALGTFTSSLSGLKGNKTYYVKTYAINSNGFINYGNEVSFTTEKYTLTITAASGHIKVYGTTDPVFNYTASGFENGDTNAIITGLLSRDSGENAGKYNIKLGTISAGADYTIVFTGAEFEITKANQTITWNQTLEFGCENADKVTLSATSSSELPVSYLITDPAIGSISGTDLQVINSGSASITAYQNGDQNHNPAPAVIKPIEVSQSGLITQQWEDVLFFNNKSANFISWQWYKNENPVSGATRQYYSESQPLNGSYYVISTDKEGKSIKSCPIEITGTSFTKKLKIYPNPARPLNQFTLECDFSESQLNGAQITIFDITGKLVQTISNVKTQNQITAPAQSAMYVIVLSLNNNQKKTINLLVK</sequence>
<organism evidence="5 6">
    <name type="scientific">Flavobacterium piscisymbiosum</name>
    <dbReference type="NCBI Taxonomy" id="2893753"/>
    <lineage>
        <taxon>Bacteria</taxon>
        <taxon>Pseudomonadati</taxon>
        <taxon>Bacteroidota</taxon>
        <taxon>Flavobacteriia</taxon>
        <taxon>Flavobacteriales</taxon>
        <taxon>Flavobacteriaceae</taxon>
        <taxon>Flavobacterium</taxon>
    </lineage>
</organism>
<feature type="domain" description="Secretion system C-terminal sorting" evidence="4">
    <location>
        <begin position="1083"/>
        <end position="1153"/>
    </location>
</feature>
<feature type="domain" description="MBG" evidence="3">
    <location>
        <begin position="842"/>
        <end position="914"/>
    </location>
</feature>
<dbReference type="Gene3D" id="2.60.40.10">
    <property type="entry name" value="Immunoglobulins"/>
    <property type="match status" value="1"/>
</dbReference>
<name>A0ABS8MJW0_9FLAO</name>
<dbReference type="InterPro" id="IPR026444">
    <property type="entry name" value="Secre_tail"/>
</dbReference>
<dbReference type="Gene3D" id="2.40.10.10">
    <property type="entry name" value="Trypsin-like serine proteases"/>
    <property type="match status" value="1"/>
</dbReference>
<evidence type="ECO:0000256" key="2">
    <source>
        <dbReference type="SAM" id="SignalP"/>
    </source>
</evidence>
<evidence type="ECO:0000259" key="4">
    <source>
        <dbReference type="Pfam" id="PF18962"/>
    </source>
</evidence>
<dbReference type="Pfam" id="PF18962">
    <property type="entry name" value="Por_Secre_tail"/>
    <property type="match status" value="1"/>
</dbReference>
<gene>
    <name evidence="5" type="ORF">LNP81_22455</name>
</gene>
<dbReference type="Proteomes" id="UP001430679">
    <property type="component" value="Unassembled WGS sequence"/>
</dbReference>
<keyword evidence="1 2" id="KW-0732">Signal</keyword>
<evidence type="ECO:0000313" key="5">
    <source>
        <dbReference type="EMBL" id="MCC9065764.1"/>
    </source>
</evidence>
<comment type="caution">
    <text evidence="5">The sequence shown here is derived from an EMBL/GenBank/DDBJ whole genome shotgun (WGS) entry which is preliminary data.</text>
</comment>
<protein>
    <submittedName>
        <fullName evidence="5">T9SS type A sorting domain-containing protein</fullName>
    </submittedName>
</protein>
<evidence type="ECO:0000313" key="6">
    <source>
        <dbReference type="Proteomes" id="UP001430679"/>
    </source>
</evidence>
<feature type="chain" id="PRO_5046190455" evidence="2">
    <location>
        <begin position="22"/>
        <end position="1160"/>
    </location>
</feature>
<dbReference type="InterPro" id="IPR013783">
    <property type="entry name" value="Ig-like_fold"/>
</dbReference>
<evidence type="ECO:0000256" key="1">
    <source>
        <dbReference type="ARBA" id="ARBA00022729"/>
    </source>
</evidence>
<dbReference type="RefSeq" id="WP_230039512.1">
    <property type="nucleotide sequence ID" value="NZ_JAJJMM010000001.1"/>
</dbReference>
<dbReference type="EMBL" id="JAJJMM010000001">
    <property type="protein sequence ID" value="MCC9065764.1"/>
    <property type="molecule type" value="Genomic_DNA"/>
</dbReference>
<dbReference type="Pfam" id="PF13573">
    <property type="entry name" value="SprB"/>
    <property type="match status" value="4"/>
</dbReference>
<accession>A0ABS8MJW0</accession>
<reference evidence="5" key="1">
    <citation type="submission" date="2021-11" db="EMBL/GenBank/DDBJ databases">
        <title>Description of novel Flavobacterium species.</title>
        <authorList>
            <person name="Saticioglu I.B."/>
            <person name="Ay H."/>
            <person name="Altun S."/>
            <person name="Duman M."/>
        </authorList>
    </citation>
    <scope>NUCLEOTIDE SEQUENCE</scope>
    <source>
        <strain evidence="5">F-30</strain>
    </source>
</reference>
<dbReference type="Pfam" id="PF18676">
    <property type="entry name" value="MBG_2"/>
    <property type="match status" value="1"/>
</dbReference>
<dbReference type="InterPro" id="IPR043504">
    <property type="entry name" value="Peptidase_S1_PA_chymotrypsin"/>
</dbReference>
<feature type="signal peptide" evidence="2">
    <location>
        <begin position="1"/>
        <end position="21"/>
    </location>
</feature>